<dbReference type="PROSITE" id="PS50935">
    <property type="entry name" value="SSB"/>
    <property type="match status" value="1"/>
</dbReference>
<dbReference type="Gene3D" id="2.40.50.140">
    <property type="entry name" value="Nucleic acid-binding proteins"/>
    <property type="match status" value="1"/>
</dbReference>
<sequence>MYAIKNNVQLVGVVVDKPIVRGSEEGKKTARFSIFIDDCYYNAKGAKVTESQSHVLVAQGKIAVIAEKYLEKDTQVAVLGRLVNRNFRNSRGISKTVTEVLVSELLILDKLVQDDCEYYLSLV</sequence>
<keyword evidence="1 2" id="KW-0238">DNA-binding</keyword>
<dbReference type="PANTHER" id="PTHR10302">
    <property type="entry name" value="SINGLE-STRANDED DNA-BINDING PROTEIN"/>
    <property type="match status" value="1"/>
</dbReference>
<evidence type="ECO:0000256" key="2">
    <source>
        <dbReference type="PIRNR" id="PIRNR002070"/>
    </source>
</evidence>
<dbReference type="InterPro" id="IPR011344">
    <property type="entry name" value="ssDNA-bd"/>
</dbReference>
<dbReference type="SUPFAM" id="SSF50249">
    <property type="entry name" value="Nucleic acid-binding proteins"/>
    <property type="match status" value="1"/>
</dbReference>
<dbReference type="EMBL" id="JAKLTR010000001">
    <property type="protein sequence ID" value="MCG2613000.1"/>
    <property type="molecule type" value="Genomic_DNA"/>
</dbReference>
<accession>A0ABS9KL02</accession>
<keyword evidence="4" id="KW-1185">Reference proteome</keyword>
<dbReference type="Proteomes" id="UP001165367">
    <property type="component" value="Unassembled WGS sequence"/>
</dbReference>
<protein>
    <recommendedName>
        <fullName evidence="2">Single-stranded DNA-binding protein</fullName>
    </recommendedName>
</protein>
<comment type="caution">
    <text evidence="3">The sequence shown here is derived from an EMBL/GenBank/DDBJ whole genome shotgun (WGS) entry which is preliminary data.</text>
</comment>
<dbReference type="GO" id="GO:0003677">
    <property type="term" value="F:DNA binding"/>
    <property type="evidence" value="ECO:0007669"/>
    <property type="project" value="UniProtKB-KW"/>
</dbReference>
<name>A0ABS9KL02_9BACT</name>
<dbReference type="Pfam" id="PF00436">
    <property type="entry name" value="SSB"/>
    <property type="match status" value="1"/>
</dbReference>
<evidence type="ECO:0000313" key="3">
    <source>
        <dbReference type="EMBL" id="MCG2613000.1"/>
    </source>
</evidence>
<evidence type="ECO:0000313" key="4">
    <source>
        <dbReference type="Proteomes" id="UP001165367"/>
    </source>
</evidence>
<dbReference type="InterPro" id="IPR012340">
    <property type="entry name" value="NA-bd_OB-fold"/>
</dbReference>
<dbReference type="PANTHER" id="PTHR10302:SF0">
    <property type="entry name" value="SINGLE-STRANDED DNA-BINDING PROTEIN, MITOCHONDRIAL"/>
    <property type="match status" value="1"/>
</dbReference>
<dbReference type="CDD" id="cd04496">
    <property type="entry name" value="SSB_OBF"/>
    <property type="match status" value="1"/>
</dbReference>
<dbReference type="RefSeq" id="WP_237868225.1">
    <property type="nucleotide sequence ID" value="NZ_JAKLTR010000001.1"/>
</dbReference>
<dbReference type="InterPro" id="IPR000424">
    <property type="entry name" value="Primosome_PriB/ssb"/>
</dbReference>
<reference evidence="3" key="1">
    <citation type="submission" date="2022-01" db="EMBL/GenBank/DDBJ databases">
        <authorList>
            <person name="Jo J.-H."/>
            <person name="Im W.-T."/>
        </authorList>
    </citation>
    <scope>NUCLEOTIDE SEQUENCE</scope>
    <source>
        <strain evidence="3">NA20</strain>
    </source>
</reference>
<gene>
    <name evidence="3" type="ORF">LZZ85_01870</name>
</gene>
<evidence type="ECO:0000256" key="1">
    <source>
        <dbReference type="ARBA" id="ARBA00023125"/>
    </source>
</evidence>
<dbReference type="PIRSF" id="PIRSF002070">
    <property type="entry name" value="SSB"/>
    <property type="match status" value="1"/>
</dbReference>
<organism evidence="3 4">
    <name type="scientific">Terrimonas ginsenosidimutans</name>
    <dbReference type="NCBI Taxonomy" id="2908004"/>
    <lineage>
        <taxon>Bacteria</taxon>
        <taxon>Pseudomonadati</taxon>
        <taxon>Bacteroidota</taxon>
        <taxon>Chitinophagia</taxon>
        <taxon>Chitinophagales</taxon>
        <taxon>Chitinophagaceae</taxon>
        <taxon>Terrimonas</taxon>
    </lineage>
</organism>
<proteinExistence type="predicted"/>